<dbReference type="InterPro" id="IPR020843">
    <property type="entry name" value="ER"/>
</dbReference>
<keyword evidence="1" id="KW-0560">Oxidoreductase</keyword>
<keyword evidence="4" id="KW-1185">Reference proteome</keyword>
<dbReference type="InterPro" id="IPR011032">
    <property type="entry name" value="GroES-like_sf"/>
</dbReference>
<dbReference type="SUPFAM" id="SSF51735">
    <property type="entry name" value="NAD(P)-binding Rossmann-fold domains"/>
    <property type="match status" value="1"/>
</dbReference>
<organism evidence="3 4">
    <name type="scientific">Anaeromyxobacter paludicola</name>
    <dbReference type="NCBI Taxonomy" id="2918171"/>
    <lineage>
        <taxon>Bacteria</taxon>
        <taxon>Pseudomonadati</taxon>
        <taxon>Myxococcota</taxon>
        <taxon>Myxococcia</taxon>
        <taxon>Myxococcales</taxon>
        <taxon>Cystobacterineae</taxon>
        <taxon>Anaeromyxobacteraceae</taxon>
        <taxon>Anaeromyxobacter</taxon>
    </lineage>
</organism>
<dbReference type="Gene3D" id="3.90.180.10">
    <property type="entry name" value="Medium-chain alcohol dehydrogenases, catalytic domain"/>
    <property type="match status" value="1"/>
</dbReference>
<dbReference type="Gene3D" id="3.40.50.720">
    <property type="entry name" value="NAD(P)-binding Rossmann-like Domain"/>
    <property type="match status" value="1"/>
</dbReference>
<dbReference type="PANTHER" id="PTHR44054:SF1">
    <property type="entry name" value="SYNAPTIC VESICLE MEMBRANE PROTEIN VAT-1 HOMOLOG"/>
    <property type="match status" value="1"/>
</dbReference>
<dbReference type="PROSITE" id="PS01162">
    <property type="entry name" value="QOR_ZETA_CRYSTAL"/>
    <property type="match status" value="1"/>
</dbReference>
<evidence type="ECO:0000313" key="4">
    <source>
        <dbReference type="Proteomes" id="UP001162734"/>
    </source>
</evidence>
<accession>A0ABM7X7V1</accession>
<dbReference type="EMBL" id="AP025592">
    <property type="protein sequence ID" value="BDG07925.1"/>
    <property type="molecule type" value="Genomic_DNA"/>
</dbReference>
<protein>
    <submittedName>
        <fullName evidence="3">Oxidoreductase</fullName>
    </submittedName>
</protein>
<dbReference type="Pfam" id="PF13602">
    <property type="entry name" value="ADH_zinc_N_2"/>
    <property type="match status" value="1"/>
</dbReference>
<dbReference type="SMART" id="SM00829">
    <property type="entry name" value="PKS_ER"/>
    <property type="match status" value="1"/>
</dbReference>
<dbReference type="InterPro" id="IPR013154">
    <property type="entry name" value="ADH-like_N"/>
</dbReference>
<feature type="domain" description="Enoyl reductase (ER)" evidence="2">
    <location>
        <begin position="10"/>
        <end position="337"/>
    </location>
</feature>
<dbReference type="PANTHER" id="PTHR44054">
    <property type="entry name" value="SYNAPTIC VESICLE MEMBRANE PROTEIN VAT-1 HOMOLOG-LIKE"/>
    <property type="match status" value="1"/>
</dbReference>
<gene>
    <name evidence="3" type="primary">fadB5</name>
    <name evidence="3" type="ORF">AMPC_10380</name>
</gene>
<evidence type="ECO:0000313" key="3">
    <source>
        <dbReference type="EMBL" id="BDG07925.1"/>
    </source>
</evidence>
<proteinExistence type="predicted"/>
<sequence length="339" mass="36490">MRAVFITRPGGPEVLEVRESADPKPRSGEVRVRVRAAGLNFAEVMARQGLYPDAPRFPCVVGYEASGVVDALGPGVSGPAPGTRVMAMTRFGAHADVLCVPAAQAIPMPEGMGFEEAAAIPVNYLTAWHMLFRVAALRPGDRVLVHMAAGGVGIAVLQLCRTVEGVLTFGTASASKHPVLREEGCAYPIDYRARDWADEVRRLTGGEGVDLVLDPLGGGDTRKGYALLREAGRLVCYGFANLSGEGGRSYLRLATQMVRVPLFNPISLMNQNRAVAGVNMGHLWHRQELLSAEFAELMALYARGAIRPRIAATFPLERAADAHRCIQERQNVGKVLLVP</sequence>
<dbReference type="InterPro" id="IPR052100">
    <property type="entry name" value="SV-ATPase_mito-regulator"/>
</dbReference>
<dbReference type="SUPFAM" id="SSF50129">
    <property type="entry name" value="GroES-like"/>
    <property type="match status" value="1"/>
</dbReference>
<name>A0ABM7X7V1_9BACT</name>
<dbReference type="RefSeq" id="WP_248344939.1">
    <property type="nucleotide sequence ID" value="NZ_AP025592.1"/>
</dbReference>
<dbReference type="InterPro" id="IPR002364">
    <property type="entry name" value="Quin_OxRdtase/zeta-crystal_CS"/>
</dbReference>
<dbReference type="CDD" id="cd08275">
    <property type="entry name" value="MDR3"/>
    <property type="match status" value="1"/>
</dbReference>
<evidence type="ECO:0000259" key="2">
    <source>
        <dbReference type="SMART" id="SM00829"/>
    </source>
</evidence>
<evidence type="ECO:0000256" key="1">
    <source>
        <dbReference type="ARBA" id="ARBA00023002"/>
    </source>
</evidence>
<dbReference type="Pfam" id="PF08240">
    <property type="entry name" value="ADH_N"/>
    <property type="match status" value="1"/>
</dbReference>
<reference evidence="4" key="1">
    <citation type="journal article" date="2022" name="Int. J. Syst. Evol. Microbiol.">
        <title>Anaeromyxobacter oryzae sp. nov., Anaeromyxobacter diazotrophicus sp. nov. and Anaeromyxobacter paludicola sp. nov., isolated from paddy soils.</title>
        <authorList>
            <person name="Itoh H."/>
            <person name="Xu Z."/>
            <person name="Mise K."/>
            <person name="Masuda Y."/>
            <person name="Ushijima N."/>
            <person name="Hayakawa C."/>
            <person name="Shiratori Y."/>
            <person name="Senoo K."/>
        </authorList>
    </citation>
    <scope>NUCLEOTIDE SEQUENCE [LARGE SCALE GENOMIC DNA]</scope>
    <source>
        <strain evidence="4">Red630</strain>
    </source>
</reference>
<dbReference type="InterPro" id="IPR036291">
    <property type="entry name" value="NAD(P)-bd_dom_sf"/>
</dbReference>
<dbReference type="Proteomes" id="UP001162734">
    <property type="component" value="Chromosome"/>
</dbReference>